<protein>
    <recommendedName>
        <fullName evidence="21">Mitotic spindle assembly checkpoint protein MAD1</fullName>
    </recommendedName>
    <alternativeName>
        <fullName evidence="22">Mitotic arrest deficient 1-like protein 1</fullName>
    </alternativeName>
</protein>
<evidence type="ECO:0000256" key="20">
    <source>
        <dbReference type="ARBA" id="ARBA00053509"/>
    </source>
</evidence>
<dbReference type="GO" id="GO:0005813">
    <property type="term" value="C:centrosome"/>
    <property type="evidence" value="ECO:0007669"/>
    <property type="project" value="UniProtKB-SubCell"/>
</dbReference>
<dbReference type="Gene3D" id="6.10.250.90">
    <property type="match status" value="1"/>
</dbReference>
<keyword evidence="17" id="KW-0539">Nucleus</keyword>
<keyword evidence="6" id="KW-0158">Chromosome</keyword>
<evidence type="ECO:0000256" key="4">
    <source>
        <dbReference type="ARBA" id="ARBA00004647"/>
    </source>
</evidence>
<comment type="function">
    <text evidence="20">Component of the spindle-assembly checkpoint that prevents the onset of anaphase until all chromosomes are properly aligned at the metaphase plate. Forms a heterotetrameric complex with the closed conformation form of MAD2L1 (C-MAD2) at unattached kinetochores during prometaphase, recruits an open conformation of MAD2L1 (O-MAD2) and promotes the conversion of O-MAD2 to C-MAD2, which ensures mitotic checkpoint signaling.</text>
</comment>
<dbReference type="STRING" id="240159.A0A4U5U3Z5"/>
<name>A0A4U5U3Z5_COLLU</name>
<keyword evidence="9" id="KW-0597">Phosphoprotein</keyword>
<dbReference type="GO" id="GO:0051301">
    <property type="term" value="P:cell division"/>
    <property type="evidence" value="ECO:0007669"/>
    <property type="project" value="UniProtKB-KW"/>
</dbReference>
<keyword evidence="19" id="KW-0137">Centromere</keyword>
<dbReference type="InterPro" id="IPR008672">
    <property type="entry name" value="Mad1"/>
</dbReference>
<evidence type="ECO:0000256" key="5">
    <source>
        <dbReference type="ARBA" id="ARBA00008029"/>
    </source>
</evidence>
<evidence type="ECO:0000313" key="25">
    <source>
        <dbReference type="EMBL" id="TKS68540.1"/>
    </source>
</evidence>
<dbReference type="EMBL" id="CM014080">
    <property type="protein sequence ID" value="TKS68540.1"/>
    <property type="molecule type" value="Genomic_DNA"/>
</dbReference>
<dbReference type="GO" id="GO:1990706">
    <property type="term" value="C:MAD1 complex"/>
    <property type="evidence" value="ECO:0007669"/>
    <property type="project" value="UniProtKB-ARBA"/>
</dbReference>
<evidence type="ECO:0000256" key="3">
    <source>
        <dbReference type="ARBA" id="ARBA00004629"/>
    </source>
</evidence>
<accession>A0A4U5U3Z5</accession>
<feature type="compositionally biased region" description="Basic and acidic residues" evidence="24">
    <location>
        <begin position="348"/>
        <end position="358"/>
    </location>
</feature>
<evidence type="ECO:0000256" key="24">
    <source>
        <dbReference type="SAM" id="MobiDB-lite"/>
    </source>
</evidence>
<evidence type="ECO:0000256" key="2">
    <source>
        <dbReference type="ARBA" id="ARBA00004300"/>
    </source>
</evidence>
<keyword evidence="16" id="KW-0206">Cytoskeleton</keyword>
<sequence>MDLEDDTTVLTTLKSFNSFISRNEPPQRLSEHSAGSGNLQSQYKRSMELLEAAERVQSKNRYLQLDQEKKQMELSHKRARFELEKAASDSARDFEHEVDRNQDLLGRIKKLEERETGAAKNLLEQVEANRALRKNLESLNKKLEEREIRLNTANQSISSLKDEIRELKQKIQNQDSTISSQTLENQELQEQLDLQRRKYLEVSQLCQSLQAAQSSCSEHVIKIKELERRLTLHEQDVVIVKTVKSEAAKVPDLEKELKRLREDNAFLRESRENCSLLKEEVEGLRRKLERMVKTKEDLVNMELEKERLAEKLQAWENLGQSTGLNISVRSLERSQSEVRAELSQQHGKTLEEQKKRETQDGLVRRLQKRVLLLTKERDGMRAILESYDSELAPTEYSPQLSRRLREAEDVLQKTQNHNAEMEGQLTKAQEETGTLKLQLQTVELELESLKKQQAFAADSSSLATKEEGDYDPVKTQVLHFKMNPTTVAKQQRQQEVEALREEVTRLRELVRSLQDGSALVQSQDDSSMHAPSLGLSLPPSKEVLDLRKQMESSELRNQRLKEVFQRKIQEFRTVCYVLTGYQMDITTENQYRLTSVYAEHMDDSLLFKKGSNGSMQLMETEFSKTLGEMVALHLHHQKSIPAFLSAVTLDLFSRQTTI</sequence>
<comment type="subcellular location">
    <subcellularLocation>
        <location evidence="3">Chromosome</location>
        <location evidence="3">Centromere</location>
        <location evidence="3">Kinetochore</location>
    </subcellularLocation>
    <subcellularLocation>
        <location evidence="2">Cytoplasm</location>
        <location evidence="2">Cytoskeleton</location>
        <location evidence="2">Microtubule organizing center</location>
        <location evidence="2">Centrosome</location>
    </subcellularLocation>
    <subcellularLocation>
        <location evidence="4">Cytoplasm</location>
        <location evidence="4">Cytoskeleton</location>
        <location evidence="4">Spindle pole</location>
    </subcellularLocation>
    <subcellularLocation>
        <location evidence="1">Nucleus envelope</location>
    </subcellularLocation>
</comment>
<evidence type="ECO:0000256" key="11">
    <source>
        <dbReference type="ARBA" id="ARBA00022776"/>
    </source>
</evidence>
<feature type="coiled-coil region" evidence="23">
    <location>
        <begin position="489"/>
        <end position="516"/>
    </location>
</feature>
<keyword evidence="7" id="KW-0963">Cytoplasm</keyword>
<dbReference type="GO" id="GO:0005635">
    <property type="term" value="C:nuclear envelope"/>
    <property type="evidence" value="ECO:0007669"/>
    <property type="project" value="UniProtKB-SubCell"/>
</dbReference>
<evidence type="ECO:0000256" key="21">
    <source>
        <dbReference type="ARBA" id="ARBA00073985"/>
    </source>
</evidence>
<evidence type="ECO:0000256" key="8">
    <source>
        <dbReference type="ARBA" id="ARBA00022499"/>
    </source>
</evidence>
<comment type="similarity">
    <text evidence="5">Belongs to the MAD1 family.</text>
</comment>
<evidence type="ECO:0000256" key="12">
    <source>
        <dbReference type="ARBA" id="ARBA00022838"/>
    </source>
</evidence>
<dbReference type="Proteomes" id="UP000298787">
    <property type="component" value="Chromosome 3"/>
</dbReference>
<feature type="coiled-coil region" evidence="23">
    <location>
        <begin position="94"/>
        <end position="318"/>
    </location>
</feature>
<evidence type="ECO:0000256" key="9">
    <source>
        <dbReference type="ARBA" id="ARBA00022553"/>
    </source>
</evidence>
<keyword evidence="8" id="KW-1017">Isopeptide bond</keyword>
<keyword evidence="14" id="KW-0007">Acetylation</keyword>
<evidence type="ECO:0000256" key="16">
    <source>
        <dbReference type="ARBA" id="ARBA00023212"/>
    </source>
</evidence>
<evidence type="ECO:0000256" key="22">
    <source>
        <dbReference type="ARBA" id="ARBA00075803"/>
    </source>
</evidence>
<keyword evidence="26" id="KW-1185">Reference proteome</keyword>
<gene>
    <name evidence="25" type="ORF">D9C73_002603</name>
</gene>
<dbReference type="FunFam" id="3.30.457.60:FF:000002">
    <property type="entry name" value="Mitotic spindle assembly checkpoint protein MAD1"/>
    <property type="match status" value="1"/>
</dbReference>
<evidence type="ECO:0000313" key="26">
    <source>
        <dbReference type="Proteomes" id="UP000298787"/>
    </source>
</evidence>
<keyword evidence="12" id="KW-0995">Kinetochore</keyword>
<feature type="region of interest" description="Disordered" evidence="24">
    <location>
        <begin position="337"/>
        <end position="358"/>
    </location>
</feature>
<dbReference type="GO" id="GO:0000922">
    <property type="term" value="C:spindle pole"/>
    <property type="evidence" value="ECO:0007669"/>
    <property type="project" value="UniProtKB-SubCell"/>
</dbReference>
<evidence type="ECO:0000256" key="10">
    <source>
        <dbReference type="ARBA" id="ARBA00022618"/>
    </source>
</evidence>
<dbReference type="PANTHER" id="PTHR23168">
    <property type="entry name" value="MITOTIC SPINDLE ASSEMBLY CHECKPOINT PROTEIN MAD1 MITOTIC ARREST DEFICIENT-LIKE PROTEIN 1"/>
    <property type="match status" value="1"/>
</dbReference>
<feature type="coiled-coil region" evidence="23">
    <location>
        <begin position="404"/>
        <end position="452"/>
    </location>
</feature>
<evidence type="ECO:0000256" key="7">
    <source>
        <dbReference type="ARBA" id="ARBA00022490"/>
    </source>
</evidence>
<keyword evidence="10" id="KW-0132">Cell division</keyword>
<dbReference type="Gene3D" id="3.30.457.60">
    <property type="match status" value="1"/>
</dbReference>
<dbReference type="GO" id="GO:0000776">
    <property type="term" value="C:kinetochore"/>
    <property type="evidence" value="ECO:0007669"/>
    <property type="project" value="UniProtKB-KW"/>
</dbReference>
<evidence type="ECO:0000256" key="14">
    <source>
        <dbReference type="ARBA" id="ARBA00022990"/>
    </source>
</evidence>
<evidence type="ECO:0000256" key="13">
    <source>
        <dbReference type="ARBA" id="ARBA00022843"/>
    </source>
</evidence>
<dbReference type="Gene3D" id="1.20.5.170">
    <property type="match status" value="1"/>
</dbReference>
<dbReference type="Pfam" id="PF05557">
    <property type="entry name" value="MAD"/>
    <property type="match status" value="2"/>
</dbReference>
<dbReference type="AlphaFoldDB" id="A0A4U5U3Z5"/>
<evidence type="ECO:0000256" key="6">
    <source>
        <dbReference type="ARBA" id="ARBA00022454"/>
    </source>
</evidence>
<evidence type="ECO:0000256" key="19">
    <source>
        <dbReference type="ARBA" id="ARBA00023328"/>
    </source>
</evidence>
<keyword evidence="11" id="KW-0498">Mitosis</keyword>
<organism evidence="25 26">
    <name type="scientific">Collichthys lucidus</name>
    <name type="common">Big head croaker</name>
    <name type="synonym">Sciaena lucida</name>
    <dbReference type="NCBI Taxonomy" id="240159"/>
    <lineage>
        <taxon>Eukaryota</taxon>
        <taxon>Metazoa</taxon>
        <taxon>Chordata</taxon>
        <taxon>Craniata</taxon>
        <taxon>Vertebrata</taxon>
        <taxon>Euteleostomi</taxon>
        <taxon>Actinopterygii</taxon>
        <taxon>Neopterygii</taxon>
        <taxon>Teleostei</taxon>
        <taxon>Neoteleostei</taxon>
        <taxon>Acanthomorphata</taxon>
        <taxon>Eupercaria</taxon>
        <taxon>Sciaenidae</taxon>
        <taxon>Collichthys</taxon>
    </lineage>
</organism>
<dbReference type="PANTHER" id="PTHR23168:SF0">
    <property type="entry name" value="MITOTIC SPINDLE ASSEMBLY CHECKPOINT PROTEIN MAD1"/>
    <property type="match status" value="1"/>
</dbReference>
<evidence type="ECO:0000256" key="18">
    <source>
        <dbReference type="ARBA" id="ARBA00023306"/>
    </source>
</evidence>
<evidence type="ECO:0000256" key="17">
    <source>
        <dbReference type="ARBA" id="ARBA00023242"/>
    </source>
</evidence>
<evidence type="ECO:0000256" key="1">
    <source>
        <dbReference type="ARBA" id="ARBA00004259"/>
    </source>
</evidence>
<evidence type="ECO:0000256" key="15">
    <source>
        <dbReference type="ARBA" id="ARBA00023054"/>
    </source>
</evidence>
<reference evidence="25 26" key="1">
    <citation type="submission" date="2019-01" db="EMBL/GenBank/DDBJ databases">
        <title>Genome Assembly of Collichthys lucidus.</title>
        <authorList>
            <person name="Cai M."/>
            <person name="Xiao S."/>
        </authorList>
    </citation>
    <scope>NUCLEOTIDE SEQUENCE [LARGE SCALE GENOMIC DNA]</scope>
    <source>
        <strain evidence="25">JT15FE1705JMU</strain>
        <tissue evidence="25">Muscle</tissue>
    </source>
</reference>
<evidence type="ECO:0000256" key="23">
    <source>
        <dbReference type="SAM" id="Coils"/>
    </source>
</evidence>
<dbReference type="GO" id="GO:0007094">
    <property type="term" value="P:mitotic spindle assembly checkpoint signaling"/>
    <property type="evidence" value="ECO:0007669"/>
    <property type="project" value="InterPro"/>
</dbReference>
<dbReference type="GO" id="GO:0072686">
    <property type="term" value="C:mitotic spindle"/>
    <property type="evidence" value="ECO:0007669"/>
    <property type="project" value="TreeGrafter"/>
</dbReference>
<dbReference type="FunFam" id="1.20.5.170:FF:000051">
    <property type="entry name" value="mitotic spindle assembly checkpoint protein MAD1"/>
    <property type="match status" value="1"/>
</dbReference>
<dbReference type="GO" id="GO:0051315">
    <property type="term" value="P:attachment of mitotic spindle microtubules to kinetochore"/>
    <property type="evidence" value="ECO:0007669"/>
    <property type="project" value="TreeGrafter"/>
</dbReference>
<keyword evidence="13" id="KW-0832">Ubl conjugation</keyword>
<dbReference type="SUPFAM" id="SSF75704">
    <property type="entry name" value="Mitotic arrest deficient-like 1, Mad1"/>
    <property type="match status" value="1"/>
</dbReference>
<feature type="region of interest" description="Disordered" evidence="24">
    <location>
        <begin position="517"/>
        <end position="536"/>
    </location>
</feature>
<dbReference type="GO" id="GO:1990728">
    <property type="term" value="C:mitotic spindle assembly checkpoint MAD1-MAD2 complex"/>
    <property type="evidence" value="ECO:0007669"/>
    <property type="project" value="UniProtKB-ARBA"/>
</dbReference>
<keyword evidence="18" id="KW-0131">Cell cycle</keyword>
<proteinExistence type="inferred from homology"/>
<keyword evidence="15 23" id="KW-0175">Coiled coil</keyword>